<proteinExistence type="predicted"/>
<keyword evidence="2" id="KW-0808">Transferase</keyword>
<reference evidence="2 3" key="1">
    <citation type="journal article" date="2020" name="Syst. Appl. Microbiol.">
        <title>Alienimonas chondri sp. nov., a novel planctomycete isolated from the biofilm of the red alga Chondrus crispus.</title>
        <authorList>
            <person name="Vitorino I."/>
            <person name="Albuquerque L."/>
            <person name="Wiegand S."/>
            <person name="Kallscheuer N."/>
            <person name="da Costa M.S."/>
            <person name="Lobo-da-Cunha A."/>
            <person name="Jogler C."/>
            <person name="Lage O.M."/>
        </authorList>
    </citation>
    <scope>NUCLEOTIDE SEQUENCE [LARGE SCALE GENOMIC DNA]</scope>
    <source>
        <strain evidence="2 3">LzC2</strain>
    </source>
</reference>
<keyword evidence="2" id="KW-0489">Methyltransferase</keyword>
<dbReference type="RefSeq" id="WP_171185299.1">
    <property type="nucleotide sequence ID" value="NZ_WTPX01000033.1"/>
</dbReference>
<evidence type="ECO:0000259" key="1">
    <source>
        <dbReference type="Pfam" id="PF08241"/>
    </source>
</evidence>
<dbReference type="EMBL" id="WTPX01000033">
    <property type="protein sequence ID" value="NNJ25371.1"/>
    <property type="molecule type" value="Genomic_DNA"/>
</dbReference>
<dbReference type="CDD" id="cd02440">
    <property type="entry name" value="AdoMet_MTases"/>
    <property type="match status" value="1"/>
</dbReference>
<keyword evidence="3" id="KW-1185">Reference proteome</keyword>
<dbReference type="Proteomes" id="UP000609651">
    <property type="component" value="Unassembled WGS sequence"/>
</dbReference>
<dbReference type="InterPro" id="IPR029063">
    <property type="entry name" value="SAM-dependent_MTases_sf"/>
</dbReference>
<accession>A0ABX1VD80</accession>
<evidence type="ECO:0000313" key="3">
    <source>
        <dbReference type="Proteomes" id="UP000609651"/>
    </source>
</evidence>
<dbReference type="Pfam" id="PF08241">
    <property type="entry name" value="Methyltransf_11"/>
    <property type="match status" value="1"/>
</dbReference>
<keyword evidence="2" id="KW-0830">Ubiquinone</keyword>
<dbReference type="PANTHER" id="PTHR42912">
    <property type="entry name" value="METHYLTRANSFERASE"/>
    <property type="match status" value="1"/>
</dbReference>
<comment type="caution">
    <text evidence="2">The sequence shown here is derived from an EMBL/GenBank/DDBJ whole genome shotgun (WGS) entry which is preliminary data.</text>
</comment>
<dbReference type="EC" id="2.1.1.163" evidence="2"/>
<dbReference type="GO" id="GO:0032259">
    <property type="term" value="P:methylation"/>
    <property type="evidence" value="ECO:0007669"/>
    <property type="project" value="UniProtKB-KW"/>
</dbReference>
<protein>
    <submittedName>
        <fullName evidence="2">Ubiquinone/menaquinone biosynthesis C-methyltransferase UbiE</fullName>
        <ecNumber evidence="2">2.1.1.163</ecNumber>
    </submittedName>
</protein>
<feature type="domain" description="Methyltransferase type 11" evidence="1">
    <location>
        <begin position="49"/>
        <end position="139"/>
    </location>
</feature>
<dbReference type="GO" id="GO:0043770">
    <property type="term" value="F:demethylmenaquinone methyltransferase activity"/>
    <property type="evidence" value="ECO:0007669"/>
    <property type="project" value="UniProtKB-EC"/>
</dbReference>
<gene>
    <name evidence="2" type="primary">ubiE_2</name>
    <name evidence="2" type="ORF">LzC2_14410</name>
</gene>
<dbReference type="SUPFAM" id="SSF53335">
    <property type="entry name" value="S-adenosyl-L-methionine-dependent methyltransferases"/>
    <property type="match status" value="1"/>
</dbReference>
<name>A0ABX1VD80_9PLAN</name>
<sequence length="207" mass="22399">MAAPPESPDAEYAALAENYDRDWAEYNRATADRTLRVLRNRTSQPGRTLDVGCGTGVMLQDLAEHGANAVGLDRSAEMLAAARNRLRRTPLVRSDAAALPFPDETFDAAVTNSALHYADDPAACVRELARVVRPGGVVVWTDWDGGALTTRGVLLWLRITRRPLGRTLTASAMAEALGDAGLNDVRVERWRHGLLWGLATASGRKPG</sequence>
<organism evidence="2 3">
    <name type="scientific">Alienimonas chondri</name>
    <dbReference type="NCBI Taxonomy" id="2681879"/>
    <lineage>
        <taxon>Bacteria</taxon>
        <taxon>Pseudomonadati</taxon>
        <taxon>Planctomycetota</taxon>
        <taxon>Planctomycetia</taxon>
        <taxon>Planctomycetales</taxon>
        <taxon>Planctomycetaceae</taxon>
        <taxon>Alienimonas</taxon>
    </lineage>
</organism>
<dbReference type="InterPro" id="IPR013216">
    <property type="entry name" value="Methyltransf_11"/>
</dbReference>
<dbReference type="InterPro" id="IPR050508">
    <property type="entry name" value="Methyltransf_Superfamily"/>
</dbReference>
<evidence type="ECO:0000313" key="2">
    <source>
        <dbReference type="EMBL" id="NNJ25371.1"/>
    </source>
</evidence>
<dbReference type="Gene3D" id="3.40.50.150">
    <property type="entry name" value="Vaccinia Virus protein VP39"/>
    <property type="match status" value="1"/>
</dbReference>